<evidence type="ECO:0000313" key="1">
    <source>
        <dbReference type="EMBL" id="KAB8247645.1"/>
    </source>
</evidence>
<dbReference type="AlphaFoldDB" id="A0A5N6H0B0"/>
<gene>
    <name evidence="1" type="ORF">BDV35DRAFT_188178</name>
</gene>
<reference evidence="1" key="1">
    <citation type="submission" date="2019-04" db="EMBL/GenBank/DDBJ databases">
        <title>Friends and foes A comparative genomics study of 23 Aspergillus species from section Flavi.</title>
        <authorList>
            <consortium name="DOE Joint Genome Institute"/>
            <person name="Kjaerbolling I."/>
            <person name="Vesth T."/>
            <person name="Frisvad J.C."/>
            <person name="Nybo J.L."/>
            <person name="Theobald S."/>
            <person name="Kildgaard S."/>
            <person name="Isbrandt T."/>
            <person name="Kuo A."/>
            <person name="Sato A."/>
            <person name="Lyhne E.K."/>
            <person name="Kogle M.E."/>
            <person name="Wiebenga A."/>
            <person name="Kun R.S."/>
            <person name="Lubbers R.J."/>
            <person name="Makela M.R."/>
            <person name="Barry K."/>
            <person name="Chovatia M."/>
            <person name="Clum A."/>
            <person name="Daum C."/>
            <person name="Haridas S."/>
            <person name="He G."/>
            <person name="LaButti K."/>
            <person name="Lipzen A."/>
            <person name="Mondo S."/>
            <person name="Riley R."/>
            <person name="Salamov A."/>
            <person name="Simmons B.A."/>
            <person name="Magnuson J.K."/>
            <person name="Henrissat B."/>
            <person name="Mortensen U.H."/>
            <person name="Larsen T.O."/>
            <person name="Devries R.P."/>
            <person name="Grigoriev I.V."/>
            <person name="Machida M."/>
            <person name="Baker S.E."/>
            <person name="Andersen M.R."/>
        </authorList>
    </citation>
    <scope>NUCLEOTIDE SEQUENCE [LARGE SCALE GENOMIC DNA]</scope>
    <source>
        <strain evidence="1">CBS 121.62</strain>
    </source>
</reference>
<sequence length="105" mass="11743">MVPPPLSPLSLSLQFLCPFTSLISPLFLDWTYLVYNTQLFATVNASENYISHTIFLSKPNILPAEQTPHTFGTFTASSIWVATCNNSVVHFNLTPFTTPDLKIHL</sequence>
<proteinExistence type="predicted"/>
<dbReference type="EMBL" id="ML734587">
    <property type="protein sequence ID" value="KAB8247645.1"/>
    <property type="molecule type" value="Genomic_DNA"/>
</dbReference>
<protein>
    <submittedName>
        <fullName evidence="1">Uncharacterized protein</fullName>
    </submittedName>
</protein>
<dbReference type="Proteomes" id="UP000325434">
    <property type="component" value="Unassembled WGS sequence"/>
</dbReference>
<name>A0A5N6H0B0_ASPFL</name>
<accession>A0A5N6H0B0</accession>
<organism evidence="1">
    <name type="scientific">Aspergillus flavus</name>
    <dbReference type="NCBI Taxonomy" id="5059"/>
    <lineage>
        <taxon>Eukaryota</taxon>
        <taxon>Fungi</taxon>
        <taxon>Dikarya</taxon>
        <taxon>Ascomycota</taxon>
        <taxon>Pezizomycotina</taxon>
        <taxon>Eurotiomycetes</taxon>
        <taxon>Eurotiomycetidae</taxon>
        <taxon>Eurotiales</taxon>
        <taxon>Aspergillaceae</taxon>
        <taxon>Aspergillus</taxon>
        <taxon>Aspergillus subgen. Circumdati</taxon>
    </lineage>
</organism>